<dbReference type="GO" id="GO:0005664">
    <property type="term" value="C:nuclear origin of replication recognition complex"/>
    <property type="evidence" value="ECO:0007669"/>
    <property type="project" value="InterPro"/>
</dbReference>
<dbReference type="GO" id="GO:0006270">
    <property type="term" value="P:DNA replication initiation"/>
    <property type="evidence" value="ECO:0007669"/>
    <property type="project" value="TreeGrafter"/>
</dbReference>
<dbReference type="Proteomes" id="UP001190700">
    <property type="component" value="Unassembled WGS sequence"/>
</dbReference>
<evidence type="ECO:0000256" key="4">
    <source>
        <dbReference type="ARBA" id="ARBA00023125"/>
    </source>
</evidence>
<evidence type="ECO:0000313" key="8">
    <source>
        <dbReference type="EMBL" id="KAK3268292.1"/>
    </source>
</evidence>
<dbReference type="PANTHER" id="PTHR13394:SF0">
    <property type="entry name" value="ORIGIN RECOGNITION COMPLEX SUBUNIT 6"/>
    <property type="match status" value="1"/>
</dbReference>
<feature type="domain" description="ORC6 second cyclin-like" evidence="7">
    <location>
        <begin position="97"/>
        <end position="186"/>
    </location>
</feature>
<name>A0AAE0L1C6_9CHLO</name>
<keyword evidence="9" id="KW-1185">Reference proteome</keyword>
<keyword evidence="5" id="KW-0539">Nucleus</keyword>
<proteinExistence type="inferred from homology"/>
<evidence type="ECO:0000259" key="7">
    <source>
        <dbReference type="Pfam" id="PF21913"/>
    </source>
</evidence>
<evidence type="ECO:0000259" key="6">
    <source>
        <dbReference type="Pfam" id="PF05460"/>
    </source>
</evidence>
<keyword evidence="4" id="KW-0238">DNA-binding</keyword>
<dbReference type="InterPro" id="IPR054113">
    <property type="entry name" value="ORC6_cyclin-like_2nd"/>
</dbReference>
<comment type="subcellular location">
    <subcellularLocation>
        <location evidence="1">Nucleus</location>
    </subcellularLocation>
</comment>
<dbReference type="Gene3D" id="1.10.472.10">
    <property type="entry name" value="Cyclin-like"/>
    <property type="match status" value="1"/>
</dbReference>
<comment type="similarity">
    <text evidence="2">Belongs to the ORC6 family.</text>
</comment>
<evidence type="ECO:0000313" key="9">
    <source>
        <dbReference type="Proteomes" id="UP001190700"/>
    </source>
</evidence>
<reference evidence="8 9" key="1">
    <citation type="journal article" date="2015" name="Genome Biol. Evol.">
        <title>Comparative Genomics of a Bacterivorous Green Alga Reveals Evolutionary Causalities and Consequences of Phago-Mixotrophic Mode of Nutrition.</title>
        <authorList>
            <person name="Burns J.A."/>
            <person name="Paasch A."/>
            <person name="Narechania A."/>
            <person name="Kim E."/>
        </authorList>
    </citation>
    <scope>NUCLEOTIDE SEQUENCE [LARGE SCALE GENOMIC DNA]</scope>
    <source>
        <strain evidence="8 9">PLY_AMNH</strain>
    </source>
</reference>
<gene>
    <name evidence="8" type="ORF">CYMTET_23195</name>
</gene>
<organism evidence="8 9">
    <name type="scientific">Cymbomonas tetramitiformis</name>
    <dbReference type="NCBI Taxonomy" id="36881"/>
    <lineage>
        <taxon>Eukaryota</taxon>
        <taxon>Viridiplantae</taxon>
        <taxon>Chlorophyta</taxon>
        <taxon>Pyramimonadophyceae</taxon>
        <taxon>Pyramimonadales</taxon>
        <taxon>Pyramimonadaceae</taxon>
        <taxon>Cymbomonas</taxon>
    </lineage>
</organism>
<dbReference type="GO" id="GO:0003677">
    <property type="term" value="F:DNA binding"/>
    <property type="evidence" value="ECO:0007669"/>
    <property type="project" value="UniProtKB-KW"/>
</dbReference>
<protein>
    <submittedName>
        <fullName evidence="8">Origin of replication complex subunit 6</fullName>
    </submittedName>
</protein>
<dbReference type="PANTHER" id="PTHR13394">
    <property type="entry name" value="ORIGIN RECOGNITION COMPLEX SUBUNIT 6"/>
    <property type="match status" value="1"/>
</dbReference>
<evidence type="ECO:0000256" key="3">
    <source>
        <dbReference type="ARBA" id="ARBA00022705"/>
    </source>
</evidence>
<dbReference type="Pfam" id="PF05460">
    <property type="entry name" value="ORC6"/>
    <property type="match status" value="1"/>
</dbReference>
<accession>A0AAE0L1C6</accession>
<keyword evidence="3" id="KW-0235">DNA replication</keyword>
<evidence type="ECO:0000256" key="2">
    <source>
        <dbReference type="ARBA" id="ARBA00010840"/>
    </source>
</evidence>
<dbReference type="CDD" id="cd11583">
    <property type="entry name" value="Orc6_mid"/>
    <property type="match status" value="1"/>
</dbReference>
<comment type="caution">
    <text evidence="8">The sequence shown here is derived from an EMBL/GenBank/DDBJ whole genome shotgun (WGS) entry which is preliminary data.</text>
</comment>
<evidence type="ECO:0000256" key="1">
    <source>
        <dbReference type="ARBA" id="ARBA00004123"/>
    </source>
</evidence>
<dbReference type="InterPro" id="IPR008721">
    <property type="entry name" value="ORC6_cyclin_first"/>
</dbReference>
<feature type="domain" description="ORC6 first cyclin-like" evidence="6">
    <location>
        <begin position="8"/>
        <end position="94"/>
    </location>
</feature>
<dbReference type="Pfam" id="PF21913">
    <property type="entry name" value="ORC6_2nd"/>
    <property type="match status" value="1"/>
</dbReference>
<evidence type="ECO:0000256" key="5">
    <source>
        <dbReference type="ARBA" id="ARBA00023242"/>
    </source>
</evidence>
<dbReference type="AlphaFoldDB" id="A0AAE0L1C6"/>
<dbReference type="InterPro" id="IPR020529">
    <property type="entry name" value="ORC6_met/pln"/>
</dbReference>
<sequence length="350" mass="37949">MDIANIQKRLGLLGSPGLSSKANELLRIANNKFPPSQGGLGPQAEISKPAICFELACGLLRVPVDRTQMVRFSGVTDKTFLTAFGALRNALGVKAVVDIRELAVQFGCARLVDTVSRVLTTFKDRYRRNLAPERRAHCDFQRPAFASAALYLCAKKAKVKVDRSKLLKTASVPDEDFVRTVESMRELCFDIVGIGESKVSKKRAAEDDDAVLEDAGGRVELVAEALELCGAHHQTASAANTDAYNKWKERVIAPSSSAVEKSAPSEEERLQCRVGIGGKLLRALLWAHERRAQKNAGGLEDGIGARKCLRCLHIALRGKHQDGSASIVSLDGMARVGFGTWMTESPCSTS</sequence>
<dbReference type="EMBL" id="LGRX02011912">
    <property type="protein sequence ID" value="KAK3268292.1"/>
    <property type="molecule type" value="Genomic_DNA"/>
</dbReference>